<feature type="repeat" description="Solcar" evidence="4">
    <location>
        <begin position="27"/>
        <end position="116"/>
    </location>
</feature>
<dbReference type="SUPFAM" id="SSF103506">
    <property type="entry name" value="Mitochondrial carrier"/>
    <property type="match status" value="1"/>
</dbReference>
<evidence type="ECO:0000256" key="4">
    <source>
        <dbReference type="PROSITE-ProRule" id="PRU00282"/>
    </source>
</evidence>
<keyword evidence="3 4" id="KW-0472">Membrane</keyword>
<name>A0AAX4PBQ3_9CHLO</name>
<feature type="repeat" description="Solcar" evidence="4">
    <location>
        <begin position="132"/>
        <end position="215"/>
    </location>
</feature>
<comment type="subcellular location">
    <subcellularLocation>
        <location evidence="1">Membrane</location>
        <topology evidence="1">Multi-pass membrane protein</topology>
    </subcellularLocation>
</comment>
<evidence type="ECO:0000313" key="8">
    <source>
        <dbReference type="Proteomes" id="UP001472866"/>
    </source>
</evidence>
<dbReference type="InterPro" id="IPR023395">
    <property type="entry name" value="MCP_dom_sf"/>
</dbReference>
<sequence length="347" mass="37907">MATAGLAGGGPRPALQSPEIEWERINKGRFFVMGTGVFSGITTCLFPLSVIKTRMMTLETKGGGGNVGLRATVKAVRSVVSQEGVLGLYRGFPTVVTGFLPARLVYLSTLESVKSRLKKFLAANTQLEQTRVVAVSSFFSGACASLASQTIFVPVDVVSQQQMVSQNRVRVGDKVRAILRNEGFRGFYRGYWMSVGLFVPGSAMWWGSYSMYKEQYWKLLAPSQGEGTGGASPSDESLRALQGGWRLVGIQAVSAVSAGCTTSLVTTPLDVIKTRYQVSCRSSQAGTEAQRTTAYKEVTNLFRKEGLWGFYRGLFPRMTASSLWGTSMILAYEFLKRNCVVTEEYVD</sequence>
<dbReference type="EMBL" id="CP151507">
    <property type="protein sequence ID" value="WZN63390.1"/>
    <property type="molecule type" value="Genomic_DNA"/>
</dbReference>
<evidence type="ECO:0000256" key="1">
    <source>
        <dbReference type="ARBA" id="ARBA00004141"/>
    </source>
</evidence>
<feature type="transmembrane region" description="Helical" evidence="6">
    <location>
        <begin position="190"/>
        <end position="209"/>
    </location>
</feature>
<reference evidence="7 8" key="1">
    <citation type="submission" date="2024-03" db="EMBL/GenBank/DDBJ databases">
        <title>Complete genome sequence of the green alga Chloropicon roscoffensis RCC1871.</title>
        <authorList>
            <person name="Lemieux C."/>
            <person name="Pombert J.-F."/>
            <person name="Otis C."/>
            <person name="Turmel M."/>
        </authorList>
    </citation>
    <scope>NUCLEOTIDE SEQUENCE [LARGE SCALE GENOMIC DNA]</scope>
    <source>
        <strain evidence="7 8">RCC1871</strain>
    </source>
</reference>
<evidence type="ECO:0000256" key="5">
    <source>
        <dbReference type="RuleBase" id="RU000488"/>
    </source>
</evidence>
<evidence type="ECO:0000313" key="7">
    <source>
        <dbReference type="EMBL" id="WZN63390.1"/>
    </source>
</evidence>
<gene>
    <name evidence="7" type="ORF">HKI87_07g49380</name>
</gene>
<dbReference type="PANTHER" id="PTHR46080">
    <property type="entry name" value="MITOCHONDRIAL SUBSTRATE CARRIER FAMILY PROTEIN J"/>
    <property type="match status" value="1"/>
</dbReference>
<keyword evidence="5" id="KW-0813">Transport</keyword>
<dbReference type="InterPro" id="IPR018108">
    <property type="entry name" value="MCP_transmembrane"/>
</dbReference>
<evidence type="ECO:0000256" key="3">
    <source>
        <dbReference type="ARBA" id="ARBA00023136"/>
    </source>
</evidence>
<evidence type="ECO:0000256" key="2">
    <source>
        <dbReference type="ARBA" id="ARBA00022692"/>
    </source>
</evidence>
<dbReference type="PANTHER" id="PTHR46080:SF3">
    <property type="entry name" value="MITOCHONDRIAL SUBSTRATE CARRIER FAMILY PROTEIN"/>
    <property type="match status" value="1"/>
</dbReference>
<dbReference type="Proteomes" id="UP001472866">
    <property type="component" value="Chromosome 07"/>
</dbReference>
<feature type="transmembrane region" description="Helical" evidence="6">
    <location>
        <begin position="30"/>
        <end position="51"/>
    </location>
</feature>
<comment type="similarity">
    <text evidence="5">Belongs to the mitochondrial carrier (TC 2.A.29) family.</text>
</comment>
<accession>A0AAX4PBQ3</accession>
<dbReference type="AlphaFoldDB" id="A0AAX4PBQ3"/>
<evidence type="ECO:0000256" key="6">
    <source>
        <dbReference type="SAM" id="Phobius"/>
    </source>
</evidence>
<keyword evidence="8" id="KW-1185">Reference proteome</keyword>
<dbReference type="GO" id="GO:0016020">
    <property type="term" value="C:membrane"/>
    <property type="evidence" value="ECO:0007669"/>
    <property type="project" value="UniProtKB-SubCell"/>
</dbReference>
<feature type="repeat" description="Solcar" evidence="4">
    <location>
        <begin position="246"/>
        <end position="338"/>
    </location>
</feature>
<dbReference type="PROSITE" id="PS50920">
    <property type="entry name" value="SOLCAR"/>
    <property type="match status" value="3"/>
</dbReference>
<keyword evidence="6" id="KW-1133">Transmembrane helix</keyword>
<keyword evidence="2 4" id="KW-0812">Transmembrane</keyword>
<protein>
    <submittedName>
        <fullName evidence="7">Mitochondrial carrier protein</fullName>
    </submittedName>
</protein>
<organism evidence="7 8">
    <name type="scientific">Chloropicon roscoffensis</name>
    <dbReference type="NCBI Taxonomy" id="1461544"/>
    <lineage>
        <taxon>Eukaryota</taxon>
        <taxon>Viridiplantae</taxon>
        <taxon>Chlorophyta</taxon>
        <taxon>Chloropicophyceae</taxon>
        <taxon>Chloropicales</taxon>
        <taxon>Chloropicaceae</taxon>
        <taxon>Chloropicon</taxon>
    </lineage>
</organism>
<dbReference type="Pfam" id="PF00153">
    <property type="entry name" value="Mito_carr"/>
    <property type="match status" value="3"/>
</dbReference>
<proteinExistence type="inferred from homology"/>
<dbReference type="Gene3D" id="1.50.40.10">
    <property type="entry name" value="Mitochondrial carrier domain"/>
    <property type="match status" value="2"/>
</dbReference>